<name>A0AAV7ELS3_ARIFI</name>
<gene>
    <name evidence="1" type="ORF">H6P81_009715</name>
</gene>
<proteinExistence type="predicted"/>
<dbReference type="Proteomes" id="UP000825729">
    <property type="component" value="Unassembled WGS sequence"/>
</dbReference>
<protein>
    <submittedName>
        <fullName evidence="1">Uncharacterized protein</fullName>
    </submittedName>
</protein>
<reference evidence="1 2" key="1">
    <citation type="submission" date="2021-07" db="EMBL/GenBank/DDBJ databases">
        <title>The Aristolochia fimbriata genome: insights into angiosperm evolution, floral development and chemical biosynthesis.</title>
        <authorList>
            <person name="Jiao Y."/>
        </authorList>
    </citation>
    <scope>NUCLEOTIDE SEQUENCE [LARGE SCALE GENOMIC DNA]</scope>
    <source>
        <strain evidence="1">IBCAS-2021</strain>
        <tissue evidence="1">Leaf</tissue>
    </source>
</reference>
<evidence type="ECO:0000313" key="1">
    <source>
        <dbReference type="EMBL" id="KAG9449750.1"/>
    </source>
</evidence>
<comment type="caution">
    <text evidence="1">The sequence shown here is derived from an EMBL/GenBank/DDBJ whole genome shotgun (WGS) entry which is preliminary data.</text>
</comment>
<sequence length="159" mass="18308">MSERNVVSWTVMIACYARRTASPFEATGTVPRDDNISQTALSPMQVTSLGRGKATHAYVLEGAYFNIVSSKCTCFYVFKRWKFGARLWDSWICHVGLIEEGKRLFHDMVQIYNVYPSPNIMLDTWQRRSCRKRATKPSFELEPYNAGNYLLLADIYARS</sequence>
<dbReference type="GO" id="GO:0009451">
    <property type="term" value="P:RNA modification"/>
    <property type="evidence" value="ECO:0007669"/>
    <property type="project" value="InterPro"/>
</dbReference>
<dbReference type="AlphaFoldDB" id="A0AAV7ELS3"/>
<accession>A0AAV7ELS3</accession>
<evidence type="ECO:0000313" key="2">
    <source>
        <dbReference type="Proteomes" id="UP000825729"/>
    </source>
</evidence>
<organism evidence="1 2">
    <name type="scientific">Aristolochia fimbriata</name>
    <name type="common">White veined hardy Dutchman's pipe vine</name>
    <dbReference type="NCBI Taxonomy" id="158543"/>
    <lineage>
        <taxon>Eukaryota</taxon>
        <taxon>Viridiplantae</taxon>
        <taxon>Streptophyta</taxon>
        <taxon>Embryophyta</taxon>
        <taxon>Tracheophyta</taxon>
        <taxon>Spermatophyta</taxon>
        <taxon>Magnoliopsida</taxon>
        <taxon>Magnoliidae</taxon>
        <taxon>Piperales</taxon>
        <taxon>Aristolochiaceae</taxon>
        <taxon>Aristolochia</taxon>
    </lineage>
</organism>
<dbReference type="EMBL" id="JAINDJ010000004">
    <property type="protein sequence ID" value="KAG9449750.1"/>
    <property type="molecule type" value="Genomic_DNA"/>
</dbReference>
<dbReference type="PROSITE" id="PS51257">
    <property type="entry name" value="PROKAR_LIPOPROTEIN"/>
    <property type="match status" value="1"/>
</dbReference>
<dbReference type="PANTHER" id="PTHR47926">
    <property type="entry name" value="PENTATRICOPEPTIDE REPEAT-CONTAINING PROTEIN"/>
    <property type="match status" value="1"/>
</dbReference>
<keyword evidence="2" id="KW-1185">Reference proteome</keyword>
<dbReference type="GO" id="GO:0003723">
    <property type="term" value="F:RNA binding"/>
    <property type="evidence" value="ECO:0007669"/>
    <property type="project" value="InterPro"/>
</dbReference>
<dbReference type="InterPro" id="IPR046960">
    <property type="entry name" value="PPR_At4g14850-like_plant"/>
</dbReference>